<gene>
    <name evidence="2" type="ORF">PIB30_001458</name>
</gene>
<dbReference type="SMART" id="SM00256">
    <property type="entry name" value="FBOX"/>
    <property type="match status" value="1"/>
</dbReference>
<dbReference type="InterPro" id="IPR001810">
    <property type="entry name" value="F-box_dom"/>
</dbReference>
<dbReference type="CDD" id="cd22157">
    <property type="entry name" value="F-box_AtFBW1-like"/>
    <property type="match status" value="1"/>
</dbReference>
<sequence>MEEKEQRSNINEILPLELIQIILLRVPAKHLARLRLVSKQWHSVISDPHFAQLHFNHSPAATNTNACLYTRHGSVAYFVYLDALFGGDNEASLVKEVYPPLEMKPSPFFKFLGSCRGFVLLHRHPHFLVVWNPLTGSSKKVSYPFVCPSDPYAFWVSPGSLMYGFGYDASQDDYSVVVGWRDEEKQPHMDCFSLRTNSWIDIVAALPKPLGSFEFNSCGLFLNGAIHWLSVPLKDNSGDPILVLDLKERTFSKISVPAQAIKFAMNVFEQLDIAKS</sequence>
<dbReference type="SUPFAM" id="SSF50965">
    <property type="entry name" value="Galactose oxidase, central domain"/>
    <property type="match status" value="1"/>
</dbReference>
<dbReference type="InterPro" id="IPR036047">
    <property type="entry name" value="F-box-like_dom_sf"/>
</dbReference>
<protein>
    <recommendedName>
        <fullName evidence="1">F-box domain-containing protein</fullName>
    </recommendedName>
</protein>
<reference evidence="2 3" key="1">
    <citation type="journal article" date="2023" name="Plants (Basel)">
        <title>Bridging the Gap: Combining Genomics and Transcriptomics Approaches to Understand Stylosanthes scabra, an Orphan Legume from the Brazilian Caatinga.</title>
        <authorList>
            <person name="Ferreira-Neto J.R.C."/>
            <person name="da Silva M.D."/>
            <person name="Binneck E."/>
            <person name="de Melo N.F."/>
            <person name="da Silva R.H."/>
            <person name="de Melo A.L.T.M."/>
            <person name="Pandolfi V."/>
            <person name="Bustamante F.O."/>
            <person name="Brasileiro-Vidal A.C."/>
            <person name="Benko-Iseppon A.M."/>
        </authorList>
    </citation>
    <scope>NUCLEOTIDE SEQUENCE [LARGE SCALE GENOMIC DNA]</scope>
    <source>
        <tissue evidence="2">Leaves</tissue>
    </source>
</reference>
<dbReference type="PANTHER" id="PTHR31672:SF13">
    <property type="entry name" value="F-BOX PROTEIN CPR30-LIKE"/>
    <property type="match status" value="1"/>
</dbReference>
<dbReference type="NCBIfam" id="TIGR01640">
    <property type="entry name" value="F_box_assoc_1"/>
    <property type="match status" value="1"/>
</dbReference>
<dbReference type="Pfam" id="PF07734">
    <property type="entry name" value="FBA_1"/>
    <property type="match status" value="1"/>
</dbReference>
<dbReference type="EMBL" id="JASCZI010000003">
    <property type="protein sequence ID" value="MED6106065.1"/>
    <property type="molecule type" value="Genomic_DNA"/>
</dbReference>
<dbReference type="PROSITE" id="PS50181">
    <property type="entry name" value="FBOX"/>
    <property type="match status" value="1"/>
</dbReference>
<organism evidence="2 3">
    <name type="scientific">Stylosanthes scabra</name>
    <dbReference type="NCBI Taxonomy" id="79078"/>
    <lineage>
        <taxon>Eukaryota</taxon>
        <taxon>Viridiplantae</taxon>
        <taxon>Streptophyta</taxon>
        <taxon>Embryophyta</taxon>
        <taxon>Tracheophyta</taxon>
        <taxon>Spermatophyta</taxon>
        <taxon>Magnoliopsida</taxon>
        <taxon>eudicotyledons</taxon>
        <taxon>Gunneridae</taxon>
        <taxon>Pentapetalae</taxon>
        <taxon>rosids</taxon>
        <taxon>fabids</taxon>
        <taxon>Fabales</taxon>
        <taxon>Fabaceae</taxon>
        <taxon>Papilionoideae</taxon>
        <taxon>50 kb inversion clade</taxon>
        <taxon>dalbergioids sensu lato</taxon>
        <taxon>Dalbergieae</taxon>
        <taxon>Pterocarpus clade</taxon>
        <taxon>Stylosanthes</taxon>
    </lineage>
</organism>
<dbReference type="PANTHER" id="PTHR31672">
    <property type="entry name" value="BNACNNG10540D PROTEIN"/>
    <property type="match status" value="1"/>
</dbReference>
<dbReference type="InterPro" id="IPR006527">
    <property type="entry name" value="F-box-assoc_dom_typ1"/>
</dbReference>
<evidence type="ECO:0000313" key="3">
    <source>
        <dbReference type="Proteomes" id="UP001341840"/>
    </source>
</evidence>
<dbReference type="InterPro" id="IPR017451">
    <property type="entry name" value="F-box-assoc_interact_dom"/>
</dbReference>
<evidence type="ECO:0000259" key="1">
    <source>
        <dbReference type="PROSITE" id="PS50181"/>
    </source>
</evidence>
<dbReference type="Gene3D" id="1.20.1280.50">
    <property type="match status" value="1"/>
</dbReference>
<comment type="caution">
    <text evidence="2">The sequence shown here is derived from an EMBL/GenBank/DDBJ whole genome shotgun (WGS) entry which is preliminary data.</text>
</comment>
<dbReference type="InterPro" id="IPR011043">
    <property type="entry name" value="Gal_Oxase/kelch_b-propeller"/>
</dbReference>
<dbReference type="SUPFAM" id="SSF81383">
    <property type="entry name" value="F-box domain"/>
    <property type="match status" value="1"/>
</dbReference>
<dbReference type="Pfam" id="PF00646">
    <property type="entry name" value="F-box"/>
    <property type="match status" value="1"/>
</dbReference>
<dbReference type="InterPro" id="IPR050796">
    <property type="entry name" value="SCF_F-box_component"/>
</dbReference>
<evidence type="ECO:0000313" key="2">
    <source>
        <dbReference type="EMBL" id="MED6106065.1"/>
    </source>
</evidence>
<feature type="domain" description="F-box" evidence="1">
    <location>
        <begin position="8"/>
        <end position="53"/>
    </location>
</feature>
<dbReference type="Proteomes" id="UP001341840">
    <property type="component" value="Unassembled WGS sequence"/>
</dbReference>
<keyword evidence="3" id="KW-1185">Reference proteome</keyword>
<name>A0ABU6Q2H6_9FABA</name>
<proteinExistence type="predicted"/>
<accession>A0ABU6Q2H6</accession>